<dbReference type="SFLD" id="SFLDG01144">
    <property type="entry name" value="C2.B.4:_PGP_Like"/>
    <property type="match status" value="1"/>
</dbReference>
<dbReference type="PROSITE" id="PS01228">
    <property type="entry name" value="COF_1"/>
    <property type="match status" value="1"/>
</dbReference>
<dbReference type="SFLD" id="SFLDG01140">
    <property type="entry name" value="C2.B:_Phosphomannomutase_and_P"/>
    <property type="match status" value="1"/>
</dbReference>
<reference evidence="1" key="1">
    <citation type="submission" date="2022-09" db="EMBL/GenBank/DDBJ databases">
        <title>Complete Genomes of Fervidibacillus albus and Fervidibacillus halotolerans isolated from tidal flat sediments.</title>
        <authorList>
            <person name="Kwon K.K."/>
            <person name="Yang S.-H."/>
            <person name="Park M.J."/>
            <person name="Oh H.-M."/>
        </authorList>
    </citation>
    <scope>NUCLEOTIDE SEQUENCE</scope>
    <source>
        <strain evidence="1">MEBiC13591</strain>
    </source>
</reference>
<dbReference type="RefSeq" id="WP_275418930.1">
    <property type="nucleotide sequence ID" value="NZ_CP106878.1"/>
</dbReference>
<dbReference type="GO" id="GO:0000287">
    <property type="term" value="F:magnesium ion binding"/>
    <property type="evidence" value="ECO:0007669"/>
    <property type="project" value="TreeGrafter"/>
</dbReference>
<dbReference type="NCBIfam" id="TIGR00099">
    <property type="entry name" value="Cof-subfamily"/>
    <property type="match status" value="1"/>
</dbReference>
<name>A0A9E8LYJ5_9BACI</name>
<protein>
    <submittedName>
        <fullName evidence="1">Cof-type HAD-IIB family hydrolase</fullName>
    </submittedName>
</protein>
<organism evidence="1 2">
    <name type="scientific">Fervidibacillus albus</name>
    <dbReference type="NCBI Taxonomy" id="2980026"/>
    <lineage>
        <taxon>Bacteria</taxon>
        <taxon>Bacillati</taxon>
        <taxon>Bacillota</taxon>
        <taxon>Bacilli</taxon>
        <taxon>Bacillales</taxon>
        <taxon>Bacillaceae</taxon>
        <taxon>Fervidibacillus</taxon>
    </lineage>
</organism>
<evidence type="ECO:0000313" key="1">
    <source>
        <dbReference type="EMBL" id="WAA11109.1"/>
    </source>
</evidence>
<dbReference type="GO" id="GO:0005829">
    <property type="term" value="C:cytosol"/>
    <property type="evidence" value="ECO:0007669"/>
    <property type="project" value="TreeGrafter"/>
</dbReference>
<dbReference type="PANTHER" id="PTHR10000">
    <property type="entry name" value="PHOSPHOSERINE PHOSPHATASE"/>
    <property type="match status" value="1"/>
</dbReference>
<dbReference type="CDD" id="cd07517">
    <property type="entry name" value="HAD_HPP"/>
    <property type="match status" value="1"/>
</dbReference>
<evidence type="ECO:0000313" key="2">
    <source>
        <dbReference type="Proteomes" id="UP001164718"/>
    </source>
</evidence>
<keyword evidence="2" id="KW-1185">Reference proteome</keyword>
<accession>A0A9E8LYJ5</accession>
<dbReference type="PROSITE" id="PS01229">
    <property type="entry name" value="COF_2"/>
    <property type="match status" value="1"/>
</dbReference>
<dbReference type="Gene3D" id="3.30.1240.10">
    <property type="match status" value="1"/>
</dbReference>
<dbReference type="SUPFAM" id="SSF56784">
    <property type="entry name" value="HAD-like"/>
    <property type="match status" value="1"/>
</dbReference>
<dbReference type="EMBL" id="CP106878">
    <property type="protein sequence ID" value="WAA11109.1"/>
    <property type="molecule type" value="Genomic_DNA"/>
</dbReference>
<gene>
    <name evidence="1" type="ORF">OE104_07365</name>
</gene>
<dbReference type="NCBIfam" id="TIGR01484">
    <property type="entry name" value="HAD-SF-IIB"/>
    <property type="match status" value="1"/>
</dbReference>
<dbReference type="Pfam" id="PF08282">
    <property type="entry name" value="Hydrolase_3"/>
    <property type="match status" value="1"/>
</dbReference>
<dbReference type="InterPro" id="IPR023214">
    <property type="entry name" value="HAD_sf"/>
</dbReference>
<dbReference type="InterPro" id="IPR006379">
    <property type="entry name" value="HAD-SF_hydro_IIB"/>
</dbReference>
<dbReference type="KEGG" id="faf:OE104_07365"/>
<dbReference type="InterPro" id="IPR000150">
    <property type="entry name" value="Cof"/>
</dbReference>
<dbReference type="InterPro" id="IPR036412">
    <property type="entry name" value="HAD-like_sf"/>
</dbReference>
<dbReference type="GO" id="GO:0016791">
    <property type="term" value="F:phosphatase activity"/>
    <property type="evidence" value="ECO:0007669"/>
    <property type="project" value="UniProtKB-ARBA"/>
</dbReference>
<sequence>MKKIVFLDIDGTILNTDKQIPKLTKLGIKQLKDRGIYVAIATGRGPFMFKDIREELGVDTYVSFNGQYVALDGEAIYHYSFPVDQMKQFLFNAKQFGHSIVFQSIDGMASSVDYDAFIKNGFSTLHFDHPVYDPEYYKTQPISQMILFCREEEEKAYEEQFPDFHFTRWHEFAVDVLPKGNSKATGIQWIIERLGLDLKDTYAFGDGLNDLEMLQTVGNGVAMGNSHPELKKSIPLSTSHVNEDGLYAGFKRFGLLDE</sequence>
<dbReference type="AlphaFoldDB" id="A0A9E8LYJ5"/>
<proteinExistence type="predicted"/>
<dbReference type="Gene3D" id="3.40.50.1000">
    <property type="entry name" value="HAD superfamily/HAD-like"/>
    <property type="match status" value="1"/>
</dbReference>
<keyword evidence="1" id="KW-0378">Hydrolase</keyword>
<dbReference type="Proteomes" id="UP001164718">
    <property type="component" value="Chromosome"/>
</dbReference>
<dbReference type="SFLD" id="SFLDS00003">
    <property type="entry name" value="Haloacid_Dehalogenase"/>
    <property type="match status" value="1"/>
</dbReference>
<dbReference type="PANTHER" id="PTHR10000:SF25">
    <property type="entry name" value="PHOSPHATASE YKRA-RELATED"/>
    <property type="match status" value="1"/>
</dbReference>